<feature type="compositionally biased region" description="Basic and acidic residues" evidence="1">
    <location>
        <begin position="977"/>
        <end position="986"/>
    </location>
</feature>
<feature type="compositionally biased region" description="Basic and acidic residues" evidence="1">
    <location>
        <begin position="529"/>
        <end position="550"/>
    </location>
</feature>
<evidence type="ECO:0000259" key="3">
    <source>
        <dbReference type="PROSITE" id="PS51294"/>
    </source>
</evidence>
<feature type="compositionally biased region" description="Basic residues" evidence="1">
    <location>
        <begin position="10"/>
        <end position="24"/>
    </location>
</feature>
<feature type="domain" description="HTH myb-type" evidence="3">
    <location>
        <begin position="1230"/>
        <end position="1279"/>
    </location>
</feature>
<dbReference type="SMART" id="SM00717">
    <property type="entry name" value="SANT"/>
    <property type="match status" value="2"/>
</dbReference>
<feature type="compositionally biased region" description="Basic and acidic residues" evidence="1">
    <location>
        <begin position="590"/>
        <end position="601"/>
    </location>
</feature>
<keyword evidence="5" id="KW-1185">Reference proteome</keyword>
<dbReference type="PANTHER" id="PTHR23184">
    <property type="entry name" value="TETRATRICOPEPTIDE REPEAT PROTEIN 14"/>
    <property type="match status" value="1"/>
</dbReference>
<feature type="region of interest" description="Disordered" evidence="1">
    <location>
        <begin position="193"/>
        <end position="1117"/>
    </location>
</feature>
<dbReference type="Proteomes" id="UP000594262">
    <property type="component" value="Unplaced"/>
</dbReference>
<dbReference type="Pfam" id="PF00249">
    <property type="entry name" value="Myb_DNA-binding"/>
    <property type="match status" value="1"/>
</dbReference>
<feature type="compositionally biased region" description="Basic and acidic residues" evidence="1">
    <location>
        <begin position="291"/>
        <end position="308"/>
    </location>
</feature>
<dbReference type="InterPro" id="IPR039190">
    <property type="entry name" value="TTC14"/>
</dbReference>
<dbReference type="InterPro" id="IPR017930">
    <property type="entry name" value="Myb_dom"/>
</dbReference>
<evidence type="ECO:0000259" key="2">
    <source>
        <dbReference type="PROSITE" id="PS50090"/>
    </source>
</evidence>
<feature type="compositionally biased region" description="Basic and acidic residues" evidence="1">
    <location>
        <begin position="452"/>
        <end position="463"/>
    </location>
</feature>
<feature type="compositionally biased region" description="Acidic residues" evidence="1">
    <location>
        <begin position="580"/>
        <end position="589"/>
    </location>
</feature>
<feature type="compositionally biased region" description="Basic and acidic residues" evidence="1">
    <location>
        <begin position="494"/>
        <end position="511"/>
    </location>
</feature>
<evidence type="ECO:0000256" key="1">
    <source>
        <dbReference type="SAM" id="MobiDB-lite"/>
    </source>
</evidence>
<feature type="compositionally biased region" description="Basic and acidic residues" evidence="1">
    <location>
        <begin position="333"/>
        <end position="360"/>
    </location>
</feature>
<feature type="compositionally biased region" description="Low complexity" evidence="1">
    <location>
        <begin position="740"/>
        <end position="766"/>
    </location>
</feature>
<feature type="domain" description="Myb-like" evidence="2">
    <location>
        <begin position="1226"/>
        <end position="1275"/>
    </location>
</feature>
<dbReference type="InterPro" id="IPR009057">
    <property type="entry name" value="Homeodomain-like_sf"/>
</dbReference>
<proteinExistence type="predicted"/>
<reference evidence="4" key="1">
    <citation type="submission" date="2021-01" db="UniProtKB">
        <authorList>
            <consortium name="EnsemblMetazoa"/>
        </authorList>
    </citation>
    <scope>IDENTIFICATION</scope>
</reference>
<feature type="compositionally biased region" description="Basic and acidic residues" evidence="1">
    <location>
        <begin position="689"/>
        <end position="708"/>
    </location>
</feature>
<feature type="region of interest" description="Disordered" evidence="1">
    <location>
        <begin position="1419"/>
        <end position="1440"/>
    </location>
</feature>
<feature type="compositionally biased region" description="Low complexity" evidence="1">
    <location>
        <begin position="1007"/>
        <end position="1018"/>
    </location>
</feature>
<dbReference type="SUPFAM" id="SSF46689">
    <property type="entry name" value="Homeodomain-like"/>
    <property type="match status" value="2"/>
</dbReference>
<feature type="compositionally biased region" description="Basic residues" evidence="1">
    <location>
        <begin position="76"/>
        <end position="86"/>
    </location>
</feature>
<feature type="compositionally biased region" description="Acidic residues" evidence="1">
    <location>
        <begin position="1064"/>
        <end position="1079"/>
    </location>
</feature>
<dbReference type="InterPro" id="IPR001005">
    <property type="entry name" value="SANT/Myb"/>
</dbReference>
<feature type="compositionally biased region" description="Polar residues" evidence="1">
    <location>
        <begin position="267"/>
        <end position="285"/>
    </location>
</feature>
<dbReference type="PROSITE" id="PS51294">
    <property type="entry name" value="HTH_MYB"/>
    <property type="match status" value="1"/>
</dbReference>
<feature type="domain" description="Myb-like" evidence="2">
    <location>
        <begin position="1281"/>
        <end position="1342"/>
    </location>
</feature>
<feature type="region of interest" description="Disordered" evidence="1">
    <location>
        <begin position="1"/>
        <end position="132"/>
    </location>
</feature>
<feature type="compositionally biased region" description="Basic and acidic residues" evidence="1">
    <location>
        <begin position="1080"/>
        <end position="1106"/>
    </location>
</feature>
<feature type="compositionally biased region" description="Low complexity" evidence="1">
    <location>
        <begin position="846"/>
        <end position="867"/>
    </location>
</feature>
<feature type="compositionally biased region" description="Basic and acidic residues" evidence="1">
    <location>
        <begin position="44"/>
        <end position="69"/>
    </location>
</feature>
<feature type="compositionally biased region" description="Polar residues" evidence="1">
    <location>
        <begin position="228"/>
        <end position="244"/>
    </location>
</feature>
<evidence type="ECO:0000313" key="4">
    <source>
        <dbReference type="EnsemblMetazoa" id="CLYHEMP024361.1"/>
    </source>
</evidence>
<evidence type="ECO:0000313" key="5">
    <source>
        <dbReference type="Proteomes" id="UP000594262"/>
    </source>
</evidence>
<dbReference type="Gene3D" id="1.10.10.60">
    <property type="entry name" value="Homeodomain-like"/>
    <property type="match status" value="2"/>
</dbReference>
<feature type="compositionally biased region" description="Low complexity" evidence="1">
    <location>
        <begin position="713"/>
        <end position="722"/>
    </location>
</feature>
<feature type="compositionally biased region" description="Low complexity" evidence="1">
    <location>
        <begin position="603"/>
        <end position="614"/>
    </location>
</feature>
<name>A0A7M5XK38_9CNID</name>
<dbReference type="EnsemblMetazoa" id="CLYHEMT024361.1">
    <property type="protein sequence ID" value="CLYHEMP024361.1"/>
    <property type="gene ID" value="CLYHEMG024361"/>
</dbReference>
<feature type="compositionally biased region" description="Low complexity" evidence="1">
    <location>
        <begin position="913"/>
        <end position="933"/>
    </location>
</feature>
<feature type="compositionally biased region" description="Basic and acidic residues" evidence="1">
    <location>
        <begin position="723"/>
        <end position="739"/>
    </location>
</feature>
<sequence>MDGKNENATKKRKDKKKKNKKKKLFNKDQNKSEKQFQESPIVEHNTDKKSMNMPKKDESISEQHPETPNKVETPSNKKKKKKKNSKRQTGQKSKDSSTKEKDNVSNVESHSKMKDLSQSKDSRDTKDSDVDPIIVVLIESQTEEDTRILSEDLSQAVCNVNKDKDPAVLIEERMKENTRDKVVEDLSEAVCSVNKSKPKKRKDHANEEVTPIAKTKKNKKKPVEKNIFITQVPVSQMTLPPSETSQDETEVEMTQPVSIDLSLIDKTLSSDTTTNRSKDSNSSSVVFVADHSIKEDNQEYSQRKEKSQNETNLNEMSEVFEPNKSVTLKMKKSKWEKQPTKDVENVSMEEKKKNKVKSDLHGTSPQNKTVFDDEDFQSQIKASTKSAEKLKDKKSSKRKSMKNRLSAGKTIDFKERKKTNVNSSKLFDLSDEENTEKTNSNLPKSAKRRKISEKQTENAKDSSSKSLDLSDVENAIETSSNPPKSAKRKKNSRKQTEKAKDSSNSSDEKNAIETSSNPPKSARKKNTRKQTEKAKDSSNSSDEKITKKDTSNPSKSAKRRKSSKKRTEEAAQYTVSSASSDDDSSDPDSDTIRKQVLEKHKSLLSSSLPKARLLVNDRSTMNTESSQDELYDQTVRKENKAAKYPTITLKDLEARMGKKKSQPKSNKIDKKKRKKRSSSSSRSSDSDNESDHTEKKDCNNKETTDKNKRINRSTKQASLSSSSDDKIITITKKIDKTNDKQSTSKNKSSKQSTVVASPTSSSSSSDSENEVLAKKMNTNQSQSSKTKQSKQTTSSSSSSDSENEVLSKKMNTNQSQSSKTKQSKQTTSSSSSSDSENELLSKKKNTNQSQSSKTKQSKQTTSSSSSSDSENKVLSKKMNTNQSQSSKTKQSKQTISSSSSSDSENKVLAKKMNTNQSQSNKTNKSKQTTSSNSLSDSEDEVSVNNVQRKHMKTTKKSPSSADQDVIVSDNAASSKNVSEKTNEKLKKTNKKQTKTLDSNKNKRRHSTSSSSDSDSSNSEPLKKVTKTKRKSAGTGDTTSIITTESSEDEFYNKLLKQTKKNKDADDDSSSEEPDIEYSELLDKLHEYSQRITDSRENERTGNKHGNETPFGRTSIDKSITDVSRNNELYKSKVERHPDLDKYDITIPKLMEMGVSIATGSWSNYELYILFLNIKNAKVKFKIDNFKESYLSGDAKTEKVVSELCKNILRRRRTIRDKLDEIFVQTPTGEKKSTYSEEESKQLLELHKKYKGEWKTIAEKLDRSIKSVKQRYKLLQKQGMGTTKMKPKAFTDEEDEHLLRLVKECKDQKLTIRSGKLPWTLIAEKLESGRDSSTVRARFTLLASKTVKTAKPFLSKRQRFALIINVLKVLVSNNQDDTNDVNWEKVKQAVKYSGQPDNLAREFKGYMKTHFLRKKIPAKSNSERLNHMLKNGLPKRKPKEP</sequence>
<feature type="compositionally biased region" description="Low complexity" evidence="1">
    <location>
        <begin position="1033"/>
        <end position="1044"/>
    </location>
</feature>
<feature type="compositionally biased region" description="Low complexity" evidence="1">
    <location>
        <begin position="780"/>
        <end position="799"/>
    </location>
</feature>
<dbReference type="PROSITE" id="PS50090">
    <property type="entry name" value="MYB_LIKE"/>
    <property type="match status" value="2"/>
</dbReference>
<feature type="compositionally biased region" description="Low complexity" evidence="1">
    <location>
        <begin position="879"/>
        <end position="902"/>
    </location>
</feature>
<feature type="compositionally biased region" description="Basic and acidic residues" evidence="1">
    <location>
        <begin position="92"/>
        <end position="129"/>
    </location>
</feature>
<protein>
    <submittedName>
        <fullName evidence="4">Uncharacterized protein</fullName>
    </submittedName>
</protein>
<feature type="compositionally biased region" description="Low complexity" evidence="1">
    <location>
        <begin position="812"/>
        <end position="834"/>
    </location>
</feature>
<dbReference type="OrthoDB" id="5812619at2759"/>
<feature type="compositionally biased region" description="Basic and acidic residues" evidence="1">
    <location>
        <begin position="25"/>
        <end position="36"/>
    </location>
</feature>
<dbReference type="PANTHER" id="PTHR23184:SF9">
    <property type="entry name" value="TETRATRICOPEPTIDE REPEAT PROTEIN 14"/>
    <property type="match status" value="1"/>
</dbReference>
<organism evidence="4 5">
    <name type="scientific">Clytia hemisphaerica</name>
    <dbReference type="NCBI Taxonomy" id="252671"/>
    <lineage>
        <taxon>Eukaryota</taxon>
        <taxon>Metazoa</taxon>
        <taxon>Cnidaria</taxon>
        <taxon>Hydrozoa</taxon>
        <taxon>Hydroidolina</taxon>
        <taxon>Leptothecata</taxon>
        <taxon>Obeliida</taxon>
        <taxon>Clytiidae</taxon>
        <taxon>Clytia</taxon>
    </lineage>
</organism>
<accession>A0A7M5XK38</accession>